<organism evidence="1 2">
    <name type="scientific">Vibrio qingdaonensis</name>
    <dbReference type="NCBI Taxonomy" id="2829491"/>
    <lineage>
        <taxon>Bacteria</taxon>
        <taxon>Pseudomonadati</taxon>
        <taxon>Pseudomonadota</taxon>
        <taxon>Gammaproteobacteria</taxon>
        <taxon>Vibrionales</taxon>
        <taxon>Vibrionaceae</taxon>
        <taxon>Vibrio</taxon>
    </lineage>
</organism>
<proteinExistence type="predicted"/>
<dbReference type="GeneID" id="93903494"/>
<accession>A0A9X3CSV7</accession>
<keyword evidence="2" id="KW-1185">Reference proteome</keyword>
<protein>
    <submittedName>
        <fullName evidence="1">Uncharacterized protein</fullName>
    </submittedName>
</protein>
<evidence type="ECO:0000313" key="2">
    <source>
        <dbReference type="Proteomes" id="UP001155587"/>
    </source>
</evidence>
<gene>
    <name evidence="1" type="ORF">MD535_23400</name>
</gene>
<sequence>MKHKLFSVTDWSKYQIIKAMDANSAVQRAHSRKNYTLIPSNELTEYTVTNVMCCEYSGALKHRLDACITDIDRILLMDMSPETQHYQIS</sequence>
<name>A0A9X3CSV7_9VIBR</name>
<dbReference type="EMBL" id="JAKRRY010000052">
    <property type="protein sequence ID" value="MCW8348944.1"/>
    <property type="molecule type" value="Genomic_DNA"/>
</dbReference>
<dbReference type="Proteomes" id="UP001155587">
    <property type="component" value="Unassembled WGS sequence"/>
</dbReference>
<reference evidence="1" key="1">
    <citation type="submission" date="2022-02" db="EMBL/GenBank/DDBJ databases">
        <title>Vibrio sp. nov, a new bacterium isolated from seawater.</title>
        <authorList>
            <person name="Yuan Y."/>
        </authorList>
    </citation>
    <scope>NUCLEOTIDE SEQUENCE</scope>
    <source>
        <strain evidence="1">ZSDZ65</strain>
    </source>
</reference>
<dbReference type="RefSeq" id="WP_048657863.1">
    <property type="nucleotide sequence ID" value="NZ_JAKRRY010000052.1"/>
</dbReference>
<evidence type="ECO:0000313" key="1">
    <source>
        <dbReference type="EMBL" id="MCW8348944.1"/>
    </source>
</evidence>
<comment type="caution">
    <text evidence="1">The sequence shown here is derived from an EMBL/GenBank/DDBJ whole genome shotgun (WGS) entry which is preliminary data.</text>
</comment>
<dbReference type="AlphaFoldDB" id="A0A9X3CSV7"/>